<keyword evidence="2" id="KW-1185">Reference proteome</keyword>
<protein>
    <submittedName>
        <fullName evidence="1">Uncharacterized protein</fullName>
    </submittedName>
</protein>
<reference evidence="1 2" key="1">
    <citation type="journal article" date="2019" name="Commun. Biol.">
        <title>The bagworm genome reveals a unique fibroin gene that provides high tensile strength.</title>
        <authorList>
            <person name="Kono N."/>
            <person name="Nakamura H."/>
            <person name="Ohtoshi R."/>
            <person name="Tomita M."/>
            <person name="Numata K."/>
            <person name="Arakawa K."/>
        </authorList>
    </citation>
    <scope>NUCLEOTIDE SEQUENCE [LARGE SCALE GENOMIC DNA]</scope>
</reference>
<dbReference type="EMBL" id="BGZK01000285">
    <property type="protein sequence ID" value="GBP34192.1"/>
    <property type="molecule type" value="Genomic_DNA"/>
</dbReference>
<organism evidence="1 2">
    <name type="scientific">Eumeta variegata</name>
    <name type="common">Bagworm moth</name>
    <name type="synonym">Eumeta japonica</name>
    <dbReference type="NCBI Taxonomy" id="151549"/>
    <lineage>
        <taxon>Eukaryota</taxon>
        <taxon>Metazoa</taxon>
        <taxon>Ecdysozoa</taxon>
        <taxon>Arthropoda</taxon>
        <taxon>Hexapoda</taxon>
        <taxon>Insecta</taxon>
        <taxon>Pterygota</taxon>
        <taxon>Neoptera</taxon>
        <taxon>Endopterygota</taxon>
        <taxon>Lepidoptera</taxon>
        <taxon>Glossata</taxon>
        <taxon>Ditrysia</taxon>
        <taxon>Tineoidea</taxon>
        <taxon>Psychidae</taxon>
        <taxon>Oiketicinae</taxon>
        <taxon>Eumeta</taxon>
    </lineage>
</organism>
<accession>A0A4C1V792</accession>
<dbReference type="AlphaFoldDB" id="A0A4C1V792"/>
<evidence type="ECO:0000313" key="1">
    <source>
        <dbReference type="EMBL" id="GBP34192.1"/>
    </source>
</evidence>
<gene>
    <name evidence="1" type="ORF">EVAR_30745_1</name>
</gene>
<name>A0A4C1V792_EUMVA</name>
<dbReference type="OrthoDB" id="7237786at2759"/>
<proteinExistence type="predicted"/>
<comment type="caution">
    <text evidence="1">The sequence shown here is derived from an EMBL/GenBank/DDBJ whole genome shotgun (WGS) entry which is preliminary data.</text>
</comment>
<sequence length="158" mass="17767">MKLPLEVEDDMKRGMLSVKRTEGTFNGVSPDLALEQSQNRSSAVTGGLIGINALHLHLLRASAQTYVWINADQTLLEPIDYTLLGYEKKDDKLYPRQLTKPPLPELLIQPSPGLLLANSKPEDIMAALEKKFGRPEQLVHEVLKEVKVKLRGRTTRDR</sequence>
<evidence type="ECO:0000313" key="2">
    <source>
        <dbReference type="Proteomes" id="UP000299102"/>
    </source>
</evidence>
<dbReference type="Proteomes" id="UP000299102">
    <property type="component" value="Unassembled WGS sequence"/>
</dbReference>